<evidence type="ECO:0000259" key="1">
    <source>
        <dbReference type="Pfam" id="PF07969"/>
    </source>
</evidence>
<dbReference type="InterPro" id="IPR032466">
    <property type="entry name" value="Metal_Hydrolase"/>
</dbReference>
<dbReference type="SUPFAM" id="SSF51556">
    <property type="entry name" value="Metallo-dependent hydrolases"/>
    <property type="match status" value="1"/>
</dbReference>
<protein>
    <submittedName>
        <fullName evidence="2">D-aminoacylase</fullName>
    </submittedName>
</protein>
<dbReference type="EMBL" id="LWCR01000007">
    <property type="protein sequence ID" value="OAN31021.1"/>
    <property type="molecule type" value="Genomic_DNA"/>
</dbReference>
<dbReference type="SUPFAM" id="SSF51338">
    <property type="entry name" value="Composite domain of metallo-dependent hydrolases"/>
    <property type="match status" value="1"/>
</dbReference>
<dbReference type="Proteomes" id="UP000078356">
    <property type="component" value="Unassembled WGS sequence"/>
</dbReference>
<organism evidence="2 3">
    <name type="scientific">Pseudomonas oryzihabitans</name>
    <dbReference type="NCBI Taxonomy" id="47885"/>
    <lineage>
        <taxon>Bacteria</taxon>
        <taxon>Pseudomonadati</taxon>
        <taxon>Pseudomonadota</taxon>
        <taxon>Gammaproteobacteria</taxon>
        <taxon>Pseudomonadales</taxon>
        <taxon>Pseudomonadaceae</taxon>
        <taxon>Pseudomonas</taxon>
    </lineage>
</organism>
<evidence type="ECO:0000313" key="2">
    <source>
        <dbReference type="EMBL" id="OAN31021.1"/>
    </source>
</evidence>
<dbReference type="Gene3D" id="2.30.40.10">
    <property type="entry name" value="Urease, subunit C, domain 1"/>
    <property type="match status" value="1"/>
</dbReference>
<dbReference type="PANTHER" id="PTHR11647:SF1">
    <property type="entry name" value="COLLAPSIN RESPONSE MEDIATOR PROTEIN"/>
    <property type="match status" value="1"/>
</dbReference>
<dbReference type="InterPro" id="IPR011059">
    <property type="entry name" value="Metal-dep_hydrolase_composite"/>
</dbReference>
<sequence length="486" mass="51905">MHDLLIRNALVLDGHDRPGRPLDVAVSAGRIQKLGDLSTEPAREVRDGSGLVLAPGFIDVHTHDDTMVIRRPEQLPKLSQGVTTVVVGNCGISAAPVRLRGEPPDPLNLLGPATAFVYPTFAAYRTAVERAQPGVNVAALVGHTALRSNHLDDLQRAATPAEIATMRAELRDSLAAGALGLSSGLAYASAAAAPTDEVAQLAAELDAVGGLYATHLRSEFAAVHEALDEALAIGRQARAPVVVSHFKCAGADNWGRAPELLGALAEAAQTQQVGCDCYPYAASSSTLDLKQVTQRHRITITWSTPHPECGGRDLDAIAADWGLDLQEAARHLQPAGAVYYGMSEADVRLILAHPLSMIGSDGLPEDPFPHPRLWGAFPRVLGHFSRDLGLFPLHTAVHKMTGLSAARFGLKDRGLIEPGAHADLVLFDPARIRDVADFSEPQRPAEGIHAVWVNGRLAYAPGQSIDERHGRFLPRAGDLRQTFPRC</sequence>
<gene>
    <name evidence="2" type="ORF">A4V15_15020</name>
</gene>
<evidence type="ECO:0000313" key="3">
    <source>
        <dbReference type="Proteomes" id="UP000078356"/>
    </source>
</evidence>
<dbReference type="OrthoDB" id="9766983at2"/>
<feature type="domain" description="Amidohydrolase 3" evidence="1">
    <location>
        <begin position="44"/>
        <end position="459"/>
    </location>
</feature>
<dbReference type="CDD" id="cd01297">
    <property type="entry name" value="D-aminoacylase"/>
    <property type="match status" value="1"/>
</dbReference>
<comment type="caution">
    <text evidence="2">The sequence shown here is derived from an EMBL/GenBank/DDBJ whole genome shotgun (WGS) entry which is preliminary data.</text>
</comment>
<reference evidence="2 3" key="1">
    <citation type="submission" date="2016-04" db="EMBL/GenBank/DDBJ databases">
        <title>Draft Genome Sequences of Staphylococcus capitis Strain H36, S. capitis Strain H65, S. cohnii Strain H62, S. hominis Strain H69, Mycobacterium iranicum Strain H39, Plantibacter sp. Strain H53, Pseudomonas oryzihabitans Strain H72, and Microbacterium sp. Strain H83, isolated from residential settings.</title>
        <authorList>
            <person name="Lymperopoulou D."/>
            <person name="Adams R.I."/>
            <person name="Lindow S."/>
            <person name="Coil D.A."/>
            <person name="Jospin G."/>
            <person name="Eisen J.A."/>
        </authorList>
    </citation>
    <scope>NUCLEOTIDE SEQUENCE [LARGE SCALE GENOMIC DNA]</scope>
    <source>
        <strain evidence="2 3">H72</strain>
    </source>
</reference>
<proteinExistence type="predicted"/>
<accession>A0A178LLF3</accession>
<dbReference type="RefSeq" id="WP_064307399.1">
    <property type="nucleotide sequence ID" value="NZ_LWCR01000007.1"/>
</dbReference>
<dbReference type="Gene3D" id="3.30.1490.130">
    <property type="entry name" value="D-aminoacylase. Domain 3"/>
    <property type="match status" value="1"/>
</dbReference>
<dbReference type="GO" id="GO:0016811">
    <property type="term" value="F:hydrolase activity, acting on carbon-nitrogen (but not peptide) bonds, in linear amides"/>
    <property type="evidence" value="ECO:0007669"/>
    <property type="project" value="InterPro"/>
</dbReference>
<name>A0A178LLF3_9PSED</name>
<dbReference type="PANTHER" id="PTHR11647">
    <property type="entry name" value="HYDRANTOINASE/DIHYDROPYRIMIDINASE FAMILY MEMBER"/>
    <property type="match status" value="1"/>
</dbReference>
<dbReference type="InterPro" id="IPR050378">
    <property type="entry name" value="Metallo-dep_Hydrolases_sf"/>
</dbReference>
<dbReference type="AlphaFoldDB" id="A0A178LLF3"/>
<dbReference type="Pfam" id="PF07969">
    <property type="entry name" value="Amidohydro_3"/>
    <property type="match status" value="1"/>
</dbReference>
<dbReference type="Gene3D" id="3.20.20.140">
    <property type="entry name" value="Metal-dependent hydrolases"/>
    <property type="match status" value="1"/>
</dbReference>
<dbReference type="InterPro" id="IPR023100">
    <property type="entry name" value="D-aminoacylase_insert_dom_sf"/>
</dbReference>
<dbReference type="InterPro" id="IPR013108">
    <property type="entry name" value="Amidohydro_3"/>
</dbReference>